<feature type="chain" id="PRO_5021924513" description="Secreted protein" evidence="1">
    <location>
        <begin position="17"/>
        <end position="72"/>
    </location>
</feature>
<evidence type="ECO:0000256" key="1">
    <source>
        <dbReference type="SAM" id="SignalP"/>
    </source>
</evidence>
<keyword evidence="3" id="KW-1185">Reference proteome</keyword>
<evidence type="ECO:0000313" key="2">
    <source>
        <dbReference type="EMBL" id="VVA99126.1"/>
    </source>
</evidence>
<dbReference type="AlphaFoldDB" id="A0A565BE38"/>
<evidence type="ECO:0000313" key="3">
    <source>
        <dbReference type="Proteomes" id="UP000489600"/>
    </source>
</evidence>
<evidence type="ECO:0008006" key="4">
    <source>
        <dbReference type="Google" id="ProtNLM"/>
    </source>
</evidence>
<feature type="signal peptide" evidence="1">
    <location>
        <begin position="1"/>
        <end position="16"/>
    </location>
</feature>
<dbReference type="Proteomes" id="UP000489600">
    <property type="component" value="Unassembled WGS sequence"/>
</dbReference>
<name>A0A565BE38_9BRAS</name>
<comment type="caution">
    <text evidence="2">The sequence shown here is derived from an EMBL/GenBank/DDBJ whole genome shotgun (WGS) entry which is preliminary data.</text>
</comment>
<dbReference type="EMBL" id="CABITT030000003">
    <property type="protein sequence ID" value="VVA99126.1"/>
    <property type="molecule type" value="Genomic_DNA"/>
</dbReference>
<protein>
    <recommendedName>
        <fullName evidence="4">Secreted protein</fullName>
    </recommendedName>
</protein>
<reference evidence="2" key="1">
    <citation type="submission" date="2019-07" db="EMBL/GenBank/DDBJ databases">
        <authorList>
            <person name="Dittberner H."/>
        </authorList>
    </citation>
    <scope>NUCLEOTIDE SEQUENCE [LARGE SCALE GENOMIC DNA]</scope>
</reference>
<keyword evidence="1" id="KW-0732">Signal</keyword>
<accession>A0A565BE38</accession>
<gene>
    <name evidence="2" type="ORF">ANE_LOCUS9571</name>
</gene>
<organism evidence="2 3">
    <name type="scientific">Arabis nemorensis</name>
    <dbReference type="NCBI Taxonomy" id="586526"/>
    <lineage>
        <taxon>Eukaryota</taxon>
        <taxon>Viridiplantae</taxon>
        <taxon>Streptophyta</taxon>
        <taxon>Embryophyta</taxon>
        <taxon>Tracheophyta</taxon>
        <taxon>Spermatophyta</taxon>
        <taxon>Magnoliopsida</taxon>
        <taxon>eudicotyledons</taxon>
        <taxon>Gunneridae</taxon>
        <taxon>Pentapetalae</taxon>
        <taxon>rosids</taxon>
        <taxon>malvids</taxon>
        <taxon>Brassicales</taxon>
        <taxon>Brassicaceae</taxon>
        <taxon>Arabideae</taxon>
        <taxon>Arabis</taxon>
    </lineage>
</organism>
<proteinExistence type="predicted"/>
<sequence length="72" mass="7926">MLWIRRFSGFFSAAMAVIVLSPSLQSFPPAAAIRSSHLDSYLRPQPSDRSLLSSSFRNPLCFVMPTNVSPPA</sequence>